<evidence type="ECO:0000256" key="2">
    <source>
        <dbReference type="ARBA" id="ARBA00022722"/>
    </source>
</evidence>
<dbReference type="Ensembl" id="ENSPNAT00000041853.1">
    <property type="protein sequence ID" value="ENSPNAP00000062335.1"/>
    <property type="gene ID" value="ENSPNAG00000036080.1"/>
</dbReference>
<dbReference type="GO" id="GO:0003677">
    <property type="term" value="F:DNA binding"/>
    <property type="evidence" value="ECO:0007669"/>
    <property type="project" value="TreeGrafter"/>
</dbReference>
<dbReference type="Gene3D" id="3.60.10.10">
    <property type="entry name" value="Endonuclease/exonuclease/phosphatase"/>
    <property type="match status" value="1"/>
</dbReference>
<evidence type="ECO:0000256" key="5">
    <source>
        <dbReference type="ARBA" id="ARBA00022801"/>
    </source>
</evidence>
<keyword evidence="11" id="KW-1185">Reference proteome</keyword>
<dbReference type="GeneTree" id="ENSGT00950000182846"/>
<dbReference type="InterPro" id="IPR036691">
    <property type="entry name" value="Endo/exonu/phosph_ase_sf"/>
</dbReference>
<sequence>MKIASFNIQKFGKRKLSDPAVLSTLVKIVSRYDIVIILEVVDGSGTTVDTFLKELNKNNPKRPFSLKISKRLGRTVYKEQYVFLYREDEAKVTGTYQYEDNQPGDEDAFDREPYILRFSCPNTVMKDLVMIPVHTKPEASEKEIDEFYDVTQVVKDKWKTENIMILGDFNADGSYVSKKEMKGIRIFTDKNFHWLISDDVDTTTRLKNDNTYDRIVVYGKALLDAVVPNSAKAFNFQQEYGLTEADALKVSDHYPVEVELKKGKSSGQSSGKRNK</sequence>
<evidence type="ECO:0000256" key="8">
    <source>
        <dbReference type="PIRSR" id="PIRSR000988-1"/>
    </source>
</evidence>
<evidence type="ECO:0000313" key="11">
    <source>
        <dbReference type="Proteomes" id="UP001501920"/>
    </source>
</evidence>
<evidence type="ECO:0000256" key="4">
    <source>
        <dbReference type="ARBA" id="ARBA00022759"/>
    </source>
</evidence>
<dbReference type="InterPro" id="IPR005135">
    <property type="entry name" value="Endo/exonuclease/phosphatase"/>
</dbReference>
<dbReference type="Pfam" id="PF03372">
    <property type="entry name" value="Exo_endo_phos"/>
    <property type="match status" value="1"/>
</dbReference>
<dbReference type="CDD" id="cd10282">
    <property type="entry name" value="DNase1"/>
    <property type="match status" value="1"/>
</dbReference>
<dbReference type="GO" id="GO:0006308">
    <property type="term" value="P:DNA catabolic process"/>
    <property type="evidence" value="ECO:0007669"/>
    <property type="project" value="InterPro"/>
</dbReference>
<dbReference type="CTD" id="445317"/>
<evidence type="ECO:0000256" key="3">
    <source>
        <dbReference type="ARBA" id="ARBA00022729"/>
    </source>
</evidence>
<proteinExistence type="inferred from homology"/>
<dbReference type="PANTHER" id="PTHR11371">
    <property type="entry name" value="DEOXYRIBONUCLEASE"/>
    <property type="match status" value="1"/>
</dbReference>
<comment type="similarity">
    <text evidence="1 7">Belongs to the DNase I family.</text>
</comment>
<dbReference type="PIRSF" id="PIRSF000988">
    <property type="entry name" value="DNase_I_euk"/>
    <property type="match status" value="1"/>
</dbReference>
<evidence type="ECO:0000256" key="7">
    <source>
        <dbReference type="PIRNR" id="PIRNR000988"/>
    </source>
</evidence>
<evidence type="ECO:0000256" key="1">
    <source>
        <dbReference type="ARBA" id="ARBA00007359"/>
    </source>
</evidence>
<dbReference type="GO" id="GO:0004530">
    <property type="term" value="F:deoxyribonuclease I activity"/>
    <property type="evidence" value="ECO:0007669"/>
    <property type="project" value="TreeGrafter"/>
</dbReference>
<evidence type="ECO:0000259" key="9">
    <source>
        <dbReference type="Pfam" id="PF03372"/>
    </source>
</evidence>
<dbReference type="Proteomes" id="UP001501920">
    <property type="component" value="Chromosome 21"/>
</dbReference>
<keyword evidence="5 7" id="KW-0378">Hydrolase</keyword>
<reference evidence="10 11" key="1">
    <citation type="submission" date="2020-10" db="EMBL/GenBank/DDBJ databases">
        <title>Pygocentrus nattereri (red-bellied piranha) genome, fPygNat1, primary haplotype.</title>
        <authorList>
            <person name="Myers G."/>
            <person name="Meyer A."/>
            <person name="Karagic N."/>
            <person name="Pippel M."/>
            <person name="Winkler S."/>
            <person name="Tracey A."/>
            <person name="Wood J."/>
            <person name="Formenti G."/>
            <person name="Howe K."/>
            <person name="Fedrigo O."/>
            <person name="Jarvis E.D."/>
        </authorList>
    </citation>
    <scope>NUCLEOTIDE SEQUENCE [LARGE SCALE GENOMIC DNA]</scope>
</reference>
<name>A0AAR2KDH4_PYGNA</name>
<dbReference type="InterPro" id="IPR016202">
    <property type="entry name" value="DNase_I"/>
</dbReference>
<dbReference type="PANTHER" id="PTHR11371:SF26">
    <property type="entry name" value="DEOXYRIBONUCLEASE"/>
    <property type="match status" value="1"/>
</dbReference>
<dbReference type="GO" id="GO:0005634">
    <property type="term" value="C:nucleus"/>
    <property type="evidence" value="ECO:0007669"/>
    <property type="project" value="TreeGrafter"/>
</dbReference>
<keyword evidence="2 7" id="KW-0540">Nuclease</keyword>
<accession>A0AAR2KDH4</accession>
<keyword evidence="4 7" id="KW-0255">Endonuclease</keyword>
<keyword evidence="3" id="KW-0732">Signal</keyword>
<reference evidence="10" key="3">
    <citation type="submission" date="2025-09" db="UniProtKB">
        <authorList>
            <consortium name="Ensembl"/>
        </authorList>
    </citation>
    <scope>IDENTIFICATION</scope>
</reference>
<dbReference type="SUPFAM" id="SSF56219">
    <property type="entry name" value="DNase I-like"/>
    <property type="match status" value="1"/>
</dbReference>
<feature type="active site" evidence="8">
    <location>
        <position position="134"/>
    </location>
</feature>
<evidence type="ECO:0000313" key="10">
    <source>
        <dbReference type="Ensembl" id="ENSPNAP00000062335.1"/>
    </source>
</evidence>
<dbReference type="RefSeq" id="XP_017580513.1">
    <property type="nucleotide sequence ID" value="XM_017725024.2"/>
</dbReference>
<keyword evidence="6" id="KW-1015">Disulfide bond</keyword>
<protein>
    <recommendedName>
        <fullName evidence="7">Deoxyribonuclease</fullName>
    </recommendedName>
</protein>
<organism evidence="10 11">
    <name type="scientific">Pygocentrus nattereri</name>
    <name type="common">Red-bellied piranha</name>
    <dbReference type="NCBI Taxonomy" id="42514"/>
    <lineage>
        <taxon>Eukaryota</taxon>
        <taxon>Metazoa</taxon>
        <taxon>Chordata</taxon>
        <taxon>Craniata</taxon>
        <taxon>Vertebrata</taxon>
        <taxon>Euteleostomi</taxon>
        <taxon>Actinopterygii</taxon>
        <taxon>Neopterygii</taxon>
        <taxon>Teleostei</taxon>
        <taxon>Ostariophysi</taxon>
        <taxon>Characiformes</taxon>
        <taxon>Characoidei</taxon>
        <taxon>Pygocentrus</taxon>
    </lineage>
</organism>
<dbReference type="SMART" id="SM00476">
    <property type="entry name" value="DNaseIc"/>
    <property type="match status" value="1"/>
</dbReference>
<feature type="active site" evidence="8">
    <location>
        <position position="79"/>
    </location>
</feature>
<dbReference type="RefSeq" id="XP_017580512.1">
    <property type="nucleotide sequence ID" value="XM_017725023.2"/>
</dbReference>
<feature type="domain" description="Endonuclease/exonuclease/phosphatase" evidence="9">
    <location>
        <begin position="4"/>
        <end position="253"/>
    </location>
</feature>
<evidence type="ECO:0000256" key="6">
    <source>
        <dbReference type="ARBA" id="ARBA00023157"/>
    </source>
</evidence>
<reference evidence="10" key="2">
    <citation type="submission" date="2025-08" db="UniProtKB">
        <authorList>
            <consortium name="Ensembl"/>
        </authorList>
    </citation>
    <scope>IDENTIFICATION</scope>
</reference>
<dbReference type="FunFam" id="3.60.10.10:FF:000007">
    <property type="entry name" value="Deoxyribonuclease"/>
    <property type="match status" value="1"/>
</dbReference>
<dbReference type="GeneID" id="108444054"/>
<dbReference type="PRINTS" id="PR00130">
    <property type="entry name" value="DNASEI"/>
</dbReference>
<dbReference type="AlphaFoldDB" id="A0AAR2KDH4"/>